<dbReference type="SUPFAM" id="SSF53850">
    <property type="entry name" value="Periplasmic binding protein-like II"/>
    <property type="match status" value="1"/>
</dbReference>
<name>A0A645BCJ3_9ZZZZ</name>
<dbReference type="AlphaFoldDB" id="A0A645BCJ3"/>
<evidence type="ECO:0000313" key="1">
    <source>
        <dbReference type="EMBL" id="MPM63165.1"/>
    </source>
</evidence>
<evidence type="ECO:0008006" key="2">
    <source>
        <dbReference type="Google" id="ProtNLM"/>
    </source>
</evidence>
<proteinExistence type="predicted"/>
<comment type="caution">
    <text evidence="1">The sequence shown here is derived from an EMBL/GenBank/DDBJ whole genome shotgun (WGS) entry which is preliminary data.</text>
</comment>
<dbReference type="EMBL" id="VSSQ01019256">
    <property type="protein sequence ID" value="MPM63165.1"/>
    <property type="molecule type" value="Genomic_DNA"/>
</dbReference>
<accession>A0A645BCJ3</accession>
<reference evidence="1" key="1">
    <citation type="submission" date="2019-08" db="EMBL/GenBank/DDBJ databases">
        <authorList>
            <person name="Kucharzyk K."/>
            <person name="Murdoch R.W."/>
            <person name="Higgins S."/>
            <person name="Loffler F."/>
        </authorList>
    </citation>
    <scope>NUCLEOTIDE SEQUENCE</scope>
</reference>
<protein>
    <recommendedName>
        <fullName evidence="2">LysR substrate-binding domain-containing protein</fullName>
    </recommendedName>
</protein>
<sequence>MTEKKLSEYPFACFELDQGAAADFSEEYQLLPDRKPARTICVNSRTAMMEVLAATDAFTTGSGLLTDGLSDERVISIPLEGRGNVRLGWVRSKNTKSTPQAEQFLRLLAEATADAAAYTRTLQERRVVRRG</sequence>
<gene>
    <name evidence="1" type="ORF">SDC9_110045</name>
</gene>
<organism evidence="1">
    <name type="scientific">bioreactor metagenome</name>
    <dbReference type="NCBI Taxonomy" id="1076179"/>
    <lineage>
        <taxon>unclassified sequences</taxon>
        <taxon>metagenomes</taxon>
        <taxon>ecological metagenomes</taxon>
    </lineage>
</organism>